<organism evidence="2 3">
    <name type="scientific">Paramecium sonneborni</name>
    <dbReference type="NCBI Taxonomy" id="65129"/>
    <lineage>
        <taxon>Eukaryota</taxon>
        <taxon>Sar</taxon>
        <taxon>Alveolata</taxon>
        <taxon>Ciliophora</taxon>
        <taxon>Intramacronucleata</taxon>
        <taxon>Oligohymenophorea</taxon>
        <taxon>Peniculida</taxon>
        <taxon>Parameciidae</taxon>
        <taxon>Paramecium</taxon>
    </lineage>
</organism>
<dbReference type="OrthoDB" id="285979at2759"/>
<accession>A0A8S1L3L0</accession>
<evidence type="ECO:0000256" key="1">
    <source>
        <dbReference type="SAM" id="SignalP"/>
    </source>
</evidence>
<dbReference type="AlphaFoldDB" id="A0A8S1L3L0"/>
<keyword evidence="3" id="KW-1185">Reference proteome</keyword>
<name>A0A8S1L3L0_9CILI</name>
<gene>
    <name evidence="2" type="ORF">PSON_ATCC_30995.1.T0160317</name>
</gene>
<protein>
    <submittedName>
        <fullName evidence="2">Uncharacterized protein</fullName>
    </submittedName>
</protein>
<evidence type="ECO:0000313" key="3">
    <source>
        <dbReference type="Proteomes" id="UP000692954"/>
    </source>
</evidence>
<dbReference type="Proteomes" id="UP000692954">
    <property type="component" value="Unassembled WGS sequence"/>
</dbReference>
<reference evidence="2" key="1">
    <citation type="submission" date="2021-01" db="EMBL/GenBank/DDBJ databases">
        <authorList>
            <consortium name="Genoscope - CEA"/>
            <person name="William W."/>
        </authorList>
    </citation>
    <scope>NUCLEOTIDE SEQUENCE</scope>
</reference>
<feature type="signal peptide" evidence="1">
    <location>
        <begin position="1"/>
        <end position="16"/>
    </location>
</feature>
<sequence length="159" mass="17505">MNKLIILSLMTAYVVANNFKYYHACSKAVCAIPYQSCQNDNACQGTLKTCEEKCSSGQENCLEACLFSSNSLAVQKLALCSLNNMCLNSVQCHNDITCPQTCKEPTKLGNDYCSTPKSYASQECISEYLIQIGREECADRNCVCKTVSSLDIYIAGCYC</sequence>
<feature type="chain" id="PRO_5035884295" evidence="1">
    <location>
        <begin position="17"/>
        <end position="159"/>
    </location>
</feature>
<evidence type="ECO:0000313" key="2">
    <source>
        <dbReference type="EMBL" id="CAD8062388.1"/>
    </source>
</evidence>
<proteinExistence type="predicted"/>
<keyword evidence="1" id="KW-0732">Signal</keyword>
<comment type="caution">
    <text evidence="2">The sequence shown here is derived from an EMBL/GenBank/DDBJ whole genome shotgun (WGS) entry which is preliminary data.</text>
</comment>
<dbReference type="EMBL" id="CAJJDN010000016">
    <property type="protein sequence ID" value="CAD8062388.1"/>
    <property type="molecule type" value="Genomic_DNA"/>
</dbReference>